<evidence type="ECO:0000259" key="5">
    <source>
        <dbReference type="PROSITE" id="PS51349"/>
    </source>
</evidence>
<evidence type="ECO:0000256" key="2">
    <source>
        <dbReference type="ARBA" id="ARBA00022630"/>
    </source>
</evidence>
<feature type="domain" description="FMN hydroxy acid dehydrogenase" evidence="5">
    <location>
        <begin position="1"/>
        <end position="295"/>
    </location>
</feature>
<dbReference type="Gene3D" id="3.20.20.70">
    <property type="entry name" value="Aldolase class I"/>
    <property type="match status" value="1"/>
</dbReference>
<keyword evidence="7" id="KW-1185">Reference proteome</keyword>
<dbReference type="EMBL" id="LN879430">
    <property type="protein sequence ID" value="CUH93321.1"/>
    <property type="molecule type" value="Genomic_DNA"/>
</dbReference>
<protein>
    <recommendedName>
        <fullName evidence="5">FMN hydroxy acid dehydrogenase domain-containing protein</fullName>
    </recommendedName>
</protein>
<name>A0A0K8J6T2_9FIRM</name>
<dbReference type="Pfam" id="PF01070">
    <property type="entry name" value="FMN_dh"/>
    <property type="match status" value="2"/>
</dbReference>
<evidence type="ECO:0000256" key="1">
    <source>
        <dbReference type="ARBA" id="ARBA00001917"/>
    </source>
</evidence>
<accession>A0A0K8J6T2</accession>
<proteinExistence type="predicted"/>
<gene>
    <name evidence="6" type="ORF">SD1D_1776</name>
</gene>
<dbReference type="PANTHER" id="PTHR10578:SF107">
    <property type="entry name" value="2-HYDROXYACID OXIDASE 1"/>
    <property type="match status" value="1"/>
</dbReference>
<dbReference type="SUPFAM" id="SSF51395">
    <property type="entry name" value="FMN-linked oxidoreductases"/>
    <property type="match status" value="1"/>
</dbReference>
<reference evidence="7" key="1">
    <citation type="submission" date="2015-09" db="EMBL/GenBank/DDBJ databases">
        <authorList>
            <person name="Wibberg D."/>
        </authorList>
    </citation>
    <scope>NUCLEOTIDE SEQUENCE [LARGE SCALE GENOMIC DNA]</scope>
    <source>
        <strain evidence="7">SD1D</strain>
    </source>
</reference>
<evidence type="ECO:0000256" key="3">
    <source>
        <dbReference type="ARBA" id="ARBA00022643"/>
    </source>
</evidence>
<organism evidence="6 7">
    <name type="scientific">Herbinix luporum</name>
    <dbReference type="NCBI Taxonomy" id="1679721"/>
    <lineage>
        <taxon>Bacteria</taxon>
        <taxon>Bacillati</taxon>
        <taxon>Bacillota</taxon>
        <taxon>Clostridia</taxon>
        <taxon>Lachnospirales</taxon>
        <taxon>Lachnospiraceae</taxon>
        <taxon>Herbinix</taxon>
    </lineage>
</organism>
<dbReference type="AlphaFoldDB" id="A0A0K8J6T2"/>
<evidence type="ECO:0000313" key="7">
    <source>
        <dbReference type="Proteomes" id="UP000196053"/>
    </source>
</evidence>
<dbReference type="PROSITE" id="PS51349">
    <property type="entry name" value="FMN_HYDROXY_ACID_DH_2"/>
    <property type="match status" value="1"/>
</dbReference>
<dbReference type="RefSeq" id="WP_058258579.1">
    <property type="nucleotide sequence ID" value="NZ_DUPS01000052.1"/>
</dbReference>
<sequence>MNITNKITREYFDSLLLEFRLMDGIIPSTEFNLYGETFSSPIMTAALSHLKTFNQDLENPMVDYAKGAALANCVHWIGMGSNEELESVIKTGAATIKIIKPYEDEDKIYKKIEHAEKVGALAVGMDIDHIFANDGSLDIVLGEKMSIKSPSTLGKYISSTKLPFIIKGVLSVKDAVKSVEIGAKGIVISHHGGRLDYAVPPLMILPDIAKEIGKDIPIFVDCGITSGMDAYKALALGATAVSVGGHLIPYIRKGGVQGVYDRLQAMTNELRGLMANTGVKDVNSFDSTVIHHKNF</sequence>
<keyword evidence="3" id="KW-0288">FMN</keyword>
<keyword evidence="2" id="KW-0285">Flavoprotein</keyword>
<dbReference type="PANTHER" id="PTHR10578">
    <property type="entry name" value="S -2-HYDROXY-ACID OXIDASE-RELATED"/>
    <property type="match status" value="1"/>
</dbReference>
<evidence type="ECO:0000313" key="6">
    <source>
        <dbReference type="EMBL" id="CUH93321.1"/>
    </source>
</evidence>
<dbReference type="InterPro" id="IPR000262">
    <property type="entry name" value="FMN-dep_DH"/>
</dbReference>
<dbReference type="Proteomes" id="UP000196053">
    <property type="component" value="Chromosome I"/>
</dbReference>
<keyword evidence="4" id="KW-0560">Oxidoreductase</keyword>
<dbReference type="OrthoDB" id="9770452at2"/>
<dbReference type="InterPro" id="IPR037396">
    <property type="entry name" value="FMN_HAD"/>
</dbReference>
<dbReference type="KEGG" id="hsd:SD1D_1776"/>
<dbReference type="InterPro" id="IPR013785">
    <property type="entry name" value="Aldolase_TIM"/>
</dbReference>
<evidence type="ECO:0000256" key="4">
    <source>
        <dbReference type="ARBA" id="ARBA00023002"/>
    </source>
</evidence>
<comment type="cofactor">
    <cofactor evidence="1">
        <name>FMN</name>
        <dbReference type="ChEBI" id="CHEBI:58210"/>
    </cofactor>
</comment>
<dbReference type="GO" id="GO:0016491">
    <property type="term" value="F:oxidoreductase activity"/>
    <property type="evidence" value="ECO:0007669"/>
    <property type="project" value="UniProtKB-KW"/>
</dbReference>